<reference evidence="2 3" key="1">
    <citation type="submission" date="2014-06" db="EMBL/GenBank/DDBJ databases">
        <title>Evolutionary Origins and Diversification of the Mycorrhizal Mutualists.</title>
        <authorList>
            <consortium name="DOE Joint Genome Institute"/>
            <consortium name="Mycorrhizal Genomics Consortium"/>
            <person name="Kohler A."/>
            <person name="Kuo A."/>
            <person name="Nagy L.G."/>
            <person name="Floudas D."/>
            <person name="Copeland A."/>
            <person name="Barry K.W."/>
            <person name="Cichocki N."/>
            <person name="Veneault-Fourrey C."/>
            <person name="LaButti K."/>
            <person name="Lindquist E.A."/>
            <person name="Lipzen A."/>
            <person name="Lundell T."/>
            <person name="Morin E."/>
            <person name="Murat C."/>
            <person name="Riley R."/>
            <person name="Ohm R."/>
            <person name="Sun H."/>
            <person name="Tunlid A."/>
            <person name="Henrissat B."/>
            <person name="Grigoriev I.V."/>
            <person name="Hibbett D.S."/>
            <person name="Martin F."/>
        </authorList>
    </citation>
    <scope>NUCLEOTIDE SEQUENCE [LARGE SCALE GENOMIC DNA]</scope>
    <source>
        <strain evidence="2 3">SS14</strain>
    </source>
</reference>
<organism evidence="2 3">
    <name type="scientific">Sphaerobolus stellatus (strain SS14)</name>
    <dbReference type="NCBI Taxonomy" id="990650"/>
    <lineage>
        <taxon>Eukaryota</taxon>
        <taxon>Fungi</taxon>
        <taxon>Dikarya</taxon>
        <taxon>Basidiomycota</taxon>
        <taxon>Agaricomycotina</taxon>
        <taxon>Agaricomycetes</taxon>
        <taxon>Phallomycetidae</taxon>
        <taxon>Geastrales</taxon>
        <taxon>Sphaerobolaceae</taxon>
        <taxon>Sphaerobolus</taxon>
    </lineage>
</organism>
<feature type="compositionally biased region" description="Polar residues" evidence="1">
    <location>
        <begin position="162"/>
        <end position="177"/>
    </location>
</feature>
<proteinExistence type="predicted"/>
<accession>A0A0C9VDC7</accession>
<dbReference type="AlphaFoldDB" id="A0A0C9VDC7"/>
<name>A0A0C9VDC7_SPHS4</name>
<feature type="compositionally biased region" description="Basic residues" evidence="1">
    <location>
        <begin position="92"/>
        <end position="104"/>
    </location>
</feature>
<gene>
    <name evidence="2" type="ORF">M422DRAFT_262347</name>
</gene>
<feature type="region of interest" description="Disordered" evidence="1">
    <location>
        <begin position="86"/>
        <end position="177"/>
    </location>
</feature>
<keyword evidence="3" id="KW-1185">Reference proteome</keyword>
<sequence length="177" mass="19520">MCRGDIPFCFPHRRQEYSNGHISLGPRNVNNPAELTGGFHGVDLHTQLQLQNSQTTMLAINGLNNALQVLMRPRQKFAYKNMTWTAQERGPRGHNRGHFQKGKKFHGDHPGSKKTAPAQNGFGVESEMSALRIKSPAPPPQRARTPGMELDDEDAHGELDNMQEQKSSGSNGSAPGK</sequence>
<evidence type="ECO:0000313" key="2">
    <source>
        <dbReference type="EMBL" id="KIJ35386.1"/>
    </source>
</evidence>
<evidence type="ECO:0000256" key="1">
    <source>
        <dbReference type="SAM" id="MobiDB-lite"/>
    </source>
</evidence>
<protein>
    <submittedName>
        <fullName evidence="2">Uncharacterized protein</fullName>
    </submittedName>
</protein>
<dbReference type="Proteomes" id="UP000054279">
    <property type="component" value="Unassembled WGS sequence"/>
</dbReference>
<evidence type="ECO:0000313" key="3">
    <source>
        <dbReference type="Proteomes" id="UP000054279"/>
    </source>
</evidence>
<dbReference type="EMBL" id="KN837189">
    <property type="protein sequence ID" value="KIJ35386.1"/>
    <property type="molecule type" value="Genomic_DNA"/>
</dbReference>
<dbReference type="HOGENOM" id="CLU_115062_0_0_1"/>